<comment type="caution">
    <text evidence="1">The sequence shown here is derived from an EMBL/GenBank/DDBJ whole genome shotgun (WGS) entry which is preliminary data.</text>
</comment>
<proteinExistence type="predicted"/>
<dbReference type="EMBL" id="CBXI010000031">
    <property type="protein sequence ID" value="CDL91688.1"/>
    <property type="molecule type" value="Genomic_DNA"/>
</dbReference>
<evidence type="ECO:0000313" key="2">
    <source>
        <dbReference type="Proteomes" id="UP000019482"/>
    </source>
</evidence>
<dbReference type="AlphaFoldDB" id="W6N515"/>
<reference evidence="1 2" key="1">
    <citation type="journal article" date="2015" name="Genome Announc.">
        <title>Draft Genome Sequence of Clostridium tyrobutyricum Strain DIVETGP, Isolated from Cow's Milk for Grana Padano Production.</title>
        <authorList>
            <person name="Soggiu A."/>
            <person name="Piras C."/>
            <person name="Gaiarsa S."/>
            <person name="Sassera D."/>
            <person name="Roncada P."/>
            <person name="Bendixen E."/>
            <person name="Brasca M."/>
            <person name="Bonizzi L."/>
        </authorList>
    </citation>
    <scope>NUCLEOTIDE SEQUENCE [LARGE SCALE GENOMIC DNA]</scope>
    <source>
        <strain evidence="1 2">DIVETGP</strain>
    </source>
</reference>
<name>W6N515_CLOTY</name>
<evidence type="ECO:0000313" key="1">
    <source>
        <dbReference type="EMBL" id="CDL91688.1"/>
    </source>
</evidence>
<accession>W6N515</accession>
<gene>
    <name evidence="1" type="ORF">CTDIVETGP_1758</name>
</gene>
<sequence length="39" mass="4744">MDKTFCEKNNYSIFGECIIAEHKMKYVWKVEMLICQKLQ</sequence>
<protein>
    <submittedName>
        <fullName evidence="1">Uncharacterized protein</fullName>
    </submittedName>
</protein>
<keyword evidence="2" id="KW-1185">Reference proteome</keyword>
<organism evidence="1 2">
    <name type="scientific">Clostridium tyrobutyricum DIVETGP</name>
    <dbReference type="NCBI Taxonomy" id="1408889"/>
    <lineage>
        <taxon>Bacteria</taxon>
        <taxon>Bacillati</taxon>
        <taxon>Bacillota</taxon>
        <taxon>Clostridia</taxon>
        <taxon>Eubacteriales</taxon>
        <taxon>Clostridiaceae</taxon>
        <taxon>Clostridium</taxon>
    </lineage>
</organism>
<dbReference type="Proteomes" id="UP000019482">
    <property type="component" value="Unassembled WGS sequence"/>
</dbReference>